<evidence type="ECO:0000256" key="1">
    <source>
        <dbReference type="SAM" id="Coils"/>
    </source>
</evidence>
<comment type="caution">
    <text evidence="2">The sequence shown here is derived from an EMBL/GenBank/DDBJ whole genome shotgun (WGS) entry which is preliminary data.</text>
</comment>
<dbReference type="AlphaFoldDB" id="A0A0T6B1E1"/>
<evidence type="ECO:0000313" key="2">
    <source>
        <dbReference type="EMBL" id="KRT81176.1"/>
    </source>
</evidence>
<dbReference type="EMBL" id="LJIG01016246">
    <property type="protein sequence ID" value="KRT81176.1"/>
    <property type="molecule type" value="Genomic_DNA"/>
</dbReference>
<keyword evidence="1" id="KW-0175">Coiled coil</keyword>
<keyword evidence="3" id="KW-1185">Reference proteome</keyword>
<reference evidence="2 3" key="1">
    <citation type="submission" date="2015-09" db="EMBL/GenBank/DDBJ databases">
        <title>Draft genome of the scarab beetle Oryctes borbonicus.</title>
        <authorList>
            <person name="Meyer J.M."/>
            <person name="Markov G.V."/>
            <person name="Baskaran P."/>
            <person name="Herrmann M."/>
            <person name="Sommer R.J."/>
            <person name="Roedelsperger C."/>
        </authorList>
    </citation>
    <scope>NUCLEOTIDE SEQUENCE [LARGE SCALE GENOMIC DNA]</scope>
    <source>
        <strain evidence="2">OB123</strain>
        <tissue evidence="2">Whole animal</tissue>
    </source>
</reference>
<dbReference type="Gene3D" id="3.30.420.10">
    <property type="entry name" value="Ribonuclease H-like superfamily/Ribonuclease H"/>
    <property type="match status" value="1"/>
</dbReference>
<evidence type="ECO:0000313" key="3">
    <source>
        <dbReference type="Proteomes" id="UP000051574"/>
    </source>
</evidence>
<evidence type="ECO:0008006" key="4">
    <source>
        <dbReference type="Google" id="ProtNLM"/>
    </source>
</evidence>
<proteinExistence type="predicted"/>
<accession>A0A0T6B1E1</accession>
<dbReference type="InterPro" id="IPR036397">
    <property type="entry name" value="RNaseH_sf"/>
</dbReference>
<dbReference type="Proteomes" id="UP000051574">
    <property type="component" value="Unassembled WGS sequence"/>
</dbReference>
<dbReference type="GO" id="GO:0003676">
    <property type="term" value="F:nucleic acid binding"/>
    <property type="evidence" value="ECO:0007669"/>
    <property type="project" value="InterPro"/>
</dbReference>
<protein>
    <recommendedName>
        <fullName evidence="4">RNase H type-1 domain-containing protein</fullName>
    </recommendedName>
</protein>
<sequence>MMTLSERLSKAEAQLGSLTKEITDIKCKMQQLQKMSGARMYSTASSNFTETDYNPPAKRIKSGELEFEYENNHVIVYTDGACENNGFKGAKAGIGVWFGDDHPL</sequence>
<gene>
    <name evidence="2" type="ORF">AMK59_5978</name>
</gene>
<organism evidence="2 3">
    <name type="scientific">Oryctes borbonicus</name>
    <dbReference type="NCBI Taxonomy" id="1629725"/>
    <lineage>
        <taxon>Eukaryota</taxon>
        <taxon>Metazoa</taxon>
        <taxon>Ecdysozoa</taxon>
        <taxon>Arthropoda</taxon>
        <taxon>Hexapoda</taxon>
        <taxon>Insecta</taxon>
        <taxon>Pterygota</taxon>
        <taxon>Neoptera</taxon>
        <taxon>Endopterygota</taxon>
        <taxon>Coleoptera</taxon>
        <taxon>Polyphaga</taxon>
        <taxon>Scarabaeiformia</taxon>
        <taxon>Scarabaeidae</taxon>
        <taxon>Dynastinae</taxon>
        <taxon>Oryctes</taxon>
    </lineage>
</organism>
<feature type="coiled-coil region" evidence="1">
    <location>
        <begin position="1"/>
        <end position="35"/>
    </location>
</feature>
<dbReference type="OrthoDB" id="407198at2759"/>
<name>A0A0T6B1E1_9SCAR</name>